<keyword evidence="2" id="KW-1185">Reference proteome</keyword>
<dbReference type="InterPro" id="IPR029044">
    <property type="entry name" value="Nucleotide-diphossugar_trans"/>
</dbReference>
<dbReference type="SUPFAM" id="SSF53448">
    <property type="entry name" value="Nucleotide-diphospho-sugar transferases"/>
    <property type="match status" value="1"/>
</dbReference>
<accession>A0A8S9ZBB5</accession>
<dbReference type="Gene3D" id="3.90.550.10">
    <property type="entry name" value="Spore Coat Polysaccharide Biosynthesis Protein SpsA, Chain A"/>
    <property type="match status" value="1"/>
</dbReference>
<sequence>MLKLLLTEILPNTLDRVIVMDTDMIANAHIGELWQYFNQFTWKQRRGHALYELSVHGKKEIHHINHIRRRDPNTCDRPEDIRELPLDILLDTFELLTNTAESNTEERVARENPIIEPRHSRRTRAIIKRLSVDPSKGSYE</sequence>
<organism evidence="1 2">
    <name type="scientific">Paragonimus skrjabini miyazakii</name>
    <dbReference type="NCBI Taxonomy" id="59628"/>
    <lineage>
        <taxon>Eukaryota</taxon>
        <taxon>Metazoa</taxon>
        <taxon>Spiralia</taxon>
        <taxon>Lophotrochozoa</taxon>
        <taxon>Platyhelminthes</taxon>
        <taxon>Trematoda</taxon>
        <taxon>Digenea</taxon>
        <taxon>Plagiorchiida</taxon>
        <taxon>Troglotremata</taxon>
        <taxon>Troglotrematidae</taxon>
        <taxon>Paragonimus</taxon>
    </lineage>
</organism>
<comment type="caution">
    <text evidence="1">The sequence shown here is derived from an EMBL/GenBank/DDBJ whole genome shotgun (WGS) entry which is preliminary data.</text>
</comment>
<dbReference type="EMBL" id="JTDE01000394">
    <property type="protein sequence ID" value="KAF7261398.1"/>
    <property type="molecule type" value="Genomic_DNA"/>
</dbReference>
<gene>
    <name evidence="1" type="ORF">EG68_01225</name>
</gene>
<evidence type="ECO:0000313" key="2">
    <source>
        <dbReference type="Proteomes" id="UP000822476"/>
    </source>
</evidence>
<proteinExistence type="predicted"/>
<dbReference type="AlphaFoldDB" id="A0A8S9ZBB5"/>
<evidence type="ECO:0000313" key="1">
    <source>
        <dbReference type="EMBL" id="KAF7261398.1"/>
    </source>
</evidence>
<dbReference type="Proteomes" id="UP000822476">
    <property type="component" value="Unassembled WGS sequence"/>
</dbReference>
<dbReference type="OrthoDB" id="6253269at2759"/>
<protein>
    <submittedName>
        <fullName evidence="1">Uncharacterized protein</fullName>
    </submittedName>
</protein>
<reference evidence="1" key="1">
    <citation type="submission" date="2019-07" db="EMBL/GenBank/DDBJ databases">
        <title>Annotation for the trematode Paragonimus miyazaki's.</title>
        <authorList>
            <person name="Choi Y.-J."/>
        </authorList>
    </citation>
    <scope>NUCLEOTIDE SEQUENCE</scope>
    <source>
        <strain evidence="1">Japan</strain>
    </source>
</reference>
<name>A0A8S9ZBB5_9TREM</name>